<comment type="caution">
    <text evidence="1">The sequence shown here is derived from an EMBL/GenBank/DDBJ whole genome shotgun (WGS) entry which is preliminary data.</text>
</comment>
<dbReference type="EMBL" id="AYXY01000031">
    <property type="protein sequence ID" value="ETN93854.1"/>
    <property type="molecule type" value="Genomic_DNA"/>
</dbReference>
<dbReference type="Proteomes" id="UP000018850">
    <property type="component" value="Unassembled WGS sequence"/>
</dbReference>
<evidence type="ECO:0000313" key="2">
    <source>
        <dbReference type="Proteomes" id="UP000018850"/>
    </source>
</evidence>
<protein>
    <submittedName>
        <fullName evidence="1">Uncharacterized protein</fullName>
    </submittedName>
</protein>
<organism evidence="1 2">
    <name type="scientific">Zhouia amylolytica AD3</name>
    <dbReference type="NCBI Taxonomy" id="1286632"/>
    <lineage>
        <taxon>Bacteria</taxon>
        <taxon>Pseudomonadati</taxon>
        <taxon>Bacteroidota</taxon>
        <taxon>Flavobacteriia</taxon>
        <taxon>Flavobacteriales</taxon>
        <taxon>Flavobacteriaceae</taxon>
        <taxon>Zhouia</taxon>
    </lineage>
</organism>
<accession>W2UIU4</accession>
<proteinExistence type="predicted"/>
<reference evidence="1 2" key="2">
    <citation type="journal article" date="2016" name="Genome Announc.">
        <title>Draft Genome Sequence of Zhouia amylolytica AD3, Isolated from Tidal Flat Sediment.</title>
        <authorList>
            <person name="Jia B."/>
            <person name="Jin H.M."/>
            <person name="Lee H.J."/>
            <person name="Jeon C.O."/>
        </authorList>
    </citation>
    <scope>NUCLEOTIDE SEQUENCE [LARGE SCALE GENOMIC DNA]</scope>
    <source>
        <strain evidence="1 2">AD3</strain>
    </source>
</reference>
<name>W2UIU4_9FLAO</name>
<sequence length="43" mass="4987">MVWDGNVIINPGTKEETPWVRFSFTYQSPAANYLPFEKPKITL</sequence>
<keyword evidence="2" id="KW-1185">Reference proteome</keyword>
<gene>
    <name evidence="1" type="ORF">P278_32640</name>
</gene>
<evidence type="ECO:0000313" key="1">
    <source>
        <dbReference type="EMBL" id="ETN93854.1"/>
    </source>
</evidence>
<dbReference type="AlphaFoldDB" id="W2UIU4"/>
<reference evidence="2" key="1">
    <citation type="submission" date="2013-11" db="EMBL/GenBank/DDBJ databases">
        <title>Draft genome sequence from a member of Zhouia, isolated tidal flat.</title>
        <authorList>
            <person name="Jin H."/>
            <person name="Jeon C.O."/>
        </authorList>
    </citation>
    <scope>NUCLEOTIDE SEQUENCE [LARGE SCALE GENOMIC DNA]</scope>
    <source>
        <strain evidence="2">AD3</strain>
    </source>
</reference>